<accession>A0A1Y1VUH2</accession>
<dbReference type="AlphaFoldDB" id="A0A1Y1VUH2"/>
<dbReference type="Proteomes" id="UP000193944">
    <property type="component" value="Unassembled WGS sequence"/>
</dbReference>
<sequence length="347" mass="40882">MCSIYEFLYSYRESYNSTFPELTGQMAINALEKMKTIKEDISSENYNPFFEFLSIDFWFLYVIGSIIILLTIYTKFGLMTNDKCHLTSILFFSGLSLNYIPILYKLIINFPGENKFSLWIRNNKYIYLLVLISIEGILNSLSYNYEFDINNIYINEGQNFQICKMNDIYGRTIFGNMVAYKFLLIIIMLIYIFIEWNLTKSIYEIRLIVIFLYIDILSLILLFLFDIIKINNFRYYFLIYSFIMITISITNYCFLYGFKLIYGFLHKTNLLVTFMNSVDKDFINNETNNSIVMTGELTMEPRCTSACLTSNSNNHINLLSTISDDNSNSKLSLSSFISRMIDYHYTT</sequence>
<gene>
    <name evidence="2" type="ORF">BCR32DRAFT_251124</name>
</gene>
<name>A0A1Y1VUH2_9FUNG</name>
<keyword evidence="3" id="KW-1185">Reference proteome</keyword>
<evidence type="ECO:0000313" key="2">
    <source>
        <dbReference type="EMBL" id="ORX64394.1"/>
    </source>
</evidence>
<feature type="transmembrane region" description="Helical" evidence="1">
    <location>
        <begin position="85"/>
        <end position="104"/>
    </location>
</feature>
<keyword evidence="1" id="KW-0472">Membrane</keyword>
<evidence type="ECO:0000256" key="1">
    <source>
        <dbReference type="SAM" id="Phobius"/>
    </source>
</evidence>
<proteinExistence type="predicted"/>
<comment type="caution">
    <text evidence="2">The sequence shown here is derived from an EMBL/GenBank/DDBJ whole genome shotgun (WGS) entry which is preliminary data.</text>
</comment>
<feature type="transmembrane region" description="Helical" evidence="1">
    <location>
        <begin position="125"/>
        <end position="143"/>
    </location>
</feature>
<reference evidence="2 3" key="2">
    <citation type="submission" date="2016-08" db="EMBL/GenBank/DDBJ databases">
        <title>Pervasive Adenine N6-methylation of Active Genes in Fungi.</title>
        <authorList>
            <consortium name="DOE Joint Genome Institute"/>
            <person name="Mondo S.J."/>
            <person name="Dannebaum R.O."/>
            <person name="Kuo R.C."/>
            <person name="Labutti K."/>
            <person name="Haridas S."/>
            <person name="Kuo A."/>
            <person name="Salamov A."/>
            <person name="Ahrendt S.R."/>
            <person name="Lipzen A."/>
            <person name="Sullivan W."/>
            <person name="Andreopoulos W.B."/>
            <person name="Clum A."/>
            <person name="Lindquist E."/>
            <person name="Daum C."/>
            <person name="Ramamoorthy G.K."/>
            <person name="Gryganskyi A."/>
            <person name="Culley D."/>
            <person name="Magnuson J.K."/>
            <person name="James T.Y."/>
            <person name="O'Malley M.A."/>
            <person name="Stajich J.E."/>
            <person name="Spatafora J.W."/>
            <person name="Visel A."/>
            <person name="Grigoriev I.V."/>
        </authorList>
    </citation>
    <scope>NUCLEOTIDE SEQUENCE [LARGE SCALE GENOMIC DNA]</scope>
    <source>
        <strain evidence="2 3">S4</strain>
    </source>
</reference>
<feature type="transmembrane region" description="Helical" evidence="1">
    <location>
        <begin position="52"/>
        <end position="73"/>
    </location>
</feature>
<organism evidence="2 3">
    <name type="scientific">Anaeromyces robustus</name>
    <dbReference type="NCBI Taxonomy" id="1754192"/>
    <lineage>
        <taxon>Eukaryota</taxon>
        <taxon>Fungi</taxon>
        <taxon>Fungi incertae sedis</taxon>
        <taxon>Chytridiomycota</taxon>
        <taxon>Chytridiomycota incertae sedis</taxon>
        <taxon>Neocallimastigomycetes</taxon>
        <taxon>Neocallimastigales</taxon>
        <taxon>Neocallimastigaceae</taxon>
        <taxon>Anaeromyces</taxon>
    </lineage>
</organism>
<feature type="transmembrane region" description="Helical" evidence="1">
    <location>
        <begin position="205"/>
        <end position="225"/>
    </location>
</feature>
<feature type="transmembrane region" description="Helical" evidence="1">
    <location>
        <begin position="237"/>
        <end position="258"/>
    </location>
</feature>
<dbReference type="EMBL" id="MCFG01000528">
    <property type="protein sequence ID" value="ORX64394.1"/>
    <property type="molecule type" value="Genomic_DNA"/>
</dbReference>
<reference evidence="2 3" key="1">
    <citation type="submission" date="2016-08" db="EMBL/GenBank/DDBJ databases">
        <title>A Parts List for Fungal Cellulosomes Revealed by Comparative Genomics.</title>
        <authorList>
            <consortium name="DOE Joint Genome Institute"/>
            <person name="Haitjema C.H."/>
            <person name="Gilmore S.P."/>
            <person name="Henske J.K."/>
            <person name="Solomon K.V."/>
            <person name="De Groot R."/>
            <person name="Kuo A."/>
            <person name="Mondo S.J."/>
            <person name="Salamov A.A."/>
            <person name="Labutti K."/>
            <person name="Zhao Z."/>
            <person name="Chiniquy J."/>
            <person name="Barry K."/>
            <person name="Brewer H.M."/>
            <person name="Purvine S.O."/>
            <person name="Wright A.T."/>
            <person name="Boxma B."/>
            <person name="Van Alen T."/>
            <person name="Hackstein J.H."/>
            <person name="Baker S.E."/>
            <person name="Grigoriev I.V."/>
            <person name="O'Malley M.A."/>
        </authorList>
    </citation>
    <scope>NUCLEOTIDE SEQUENCE [LARGE SCALE GENOMIC DNA]</scope>
    <source>
        <strain evidence="2 3">S4</strain>
    </source>
</reference>
<dbReference type="OrthoDB" id="10626279at2759"/>
<protein>
    <recommendedName>
        <fullName evidence="4">G-protein coupled receptors family 3 profile domain-containing protein</fullName>
    </recommendedName>
</protein>
<evidence type="ECO:0008006" key="4">
    <source>
        <dbReference type="Google" id="ProtNLM"/>
    </source>
</evidence>
<keyword evidence="1" id="KW-0812">Transmembrane</keyword>
<keyword evidence="1" id="KW-1133">Transmembrane helix</keyword>
<evidence type="ECO:0000313" key="3">
    <source>
        <dbReference type="Proteomes" id="UP000193944"/>
    </source>
</evidence>
<feature type="transmembrane region" description="Helical" evidence="1">
    <location>
        <begin position="173"/>
        <end position="193"/>
    </location>
</feature>